<protein>
    <submittedName>
        <fullName evidence="1">RepB family plasmid replication initiator protein</fullName>
    </submittedName>
</protein>
<organism evidence="1 2">
    <name type="scientific">Helicobacter trogontum</name>
    <dbReference type="NCBI Taxonomy" id="50960"/>
    <lineage>
        <taxon>Bacteria</taxon>
        <taxon>Pseudomonadati</taxon>
        <taxon>Campylobacterota</taxon>
        <taxon>Epsilonproteobacteria</taxon>
        <taxon>Campylobacterales</taxon>
        <taxon>Helicobacteraceae</taxon>
        <taxon>Helicobacter</taxon>
    </lineage>
</organism>
<dbReference type="EMBL" id="JRPL02000033">
    <property type="protein sequence ID" value="TLD80372.1"/>
    <property type="molecule type" value="Genomic_DNA"/>
</dbReference>
<evidence type="ECO:0000313" key="1">
    <source>
        <dbReference type="EMBL" id="TLD80372.1"/>
    </source>
</evidence>
<evidence type="ECO:0000313" key="2">
    <source>
        <dbReference type="Proteomes" id="UP000029878"/>
    </source>
</evidence>
<dbReference type="Gene3D" id="1.10.10.10">
    <property type="entry name" value="Winged helix-like DNA-binding domain superfamily/Winged helix DNA-binding domain"/>
    <property type="match status" value="1"/>
</dbReference>
<name>A0A4V6HYG1_9HELI</name>
<dbReference type="SUPFAM" id="SSF46785">
    <property type="entry name" value="Winged helix' DNA-binding domain"/>
    <property type="match status" value="1"/>
</dbReference>
<dbReference type="InterPro" id="IPR036390">
    <property type="entry name" value="WH_DNA-bd_sf"/>
</dbReference>
<accession>A0A4V6HYG1</accession>
<proteinExistence type="predicted"/>
<dbReference type="Proteomes" id="UP000029878">
    <property type="component" value="Unassembled WGS sequence"/>
</dbReference>
<feature type="non-terminal residue" evidence="1">
    <location>
        <position position="46"/>
    </location>
</feature>
<dbReference type="InterPro" id="IPR036388">
    <property type="entry name" value="WH-like_DNA-bd_sf"/>
</dbReference>
<sequence>MKTQGKTRIAKKNEKMVVTQDNKFVYAKYNMSANEMKFFMWIVGQI</sequence>
<dbReference type="AlphaFoldDB" id="A0A4V6HYG1"/>
<reference evidence="1 2" key="1">
    <citation type="journal article" date="2014" name="Genome Announc.">
        <title>Draft genome sequences of eight enterohepatic helicobacter species isolated from both laboratory and wild rodents.</title>
        <authorList>
            <person name="Sheh A."/>
            <person name="Shen Z."/>
            <person name="Fox J.G."/>
        </authorList>
    </citation>
    <scope>NUCLEOTIDE SEQUENCE [LARGE SCALE GENOMIC DNA]</scope>
    <source>
        <strain evidence="1 2">ATCC 700114</strain>
    </source>
</reference>
<comment type="caution">
    <text evidence="1">The sequence shown here is derived from an EMBL/GenBank/DDBJ whole genome shotgun (WGS) entry which is preliminary data.</text>
</comment>
<gene>
    <name evidence="1" type="ORF">LS81_009555</name>
</gene>